<evidence type="ECO:0000256" key="1">
    <source>
        <dbReference type="SAM" id="MobiDB-lite"/>
    </source>
</evidence>
<dbReference type="AlphaFoldDB" id="A0A919MFU9"/>
<reference evidence="4" key="1">
    <citation type="submission" date="2021-01" db="EMBL/GenBank/DDBJ databases">
        <title>Whole genome shotgun sequence of Actinoplanes ferrugineus NBRC 15555.</title>
        <authorList>
            <person name="Komaki H."/>
            <person name="Tamura T."/>
        </authorList>
    </citation>
    <scope>NUCLEOTIDE SEQUENCE</scope>
    <source>
        <strain evidence="4">NBRC 15555</strain>
    </source>
</reference>
<keyword evidence="5" id="KW-1185">Reference proteome</keyword>
<protein>
    <submittedName>
        <fullName evidence="4">Uncharacterized protein</fullName>
    </submittedName>
</protein>
<keyword evidence="2" id="KW-1133">Transmembrane helix</keyword>
<name>A0A919MFU9_9ACTN</name>
<organism evidence="4 5">
    <name type="scientific">Paractinoplanes ferrugineus</name>
    <dbReference type="NCBI Taxonomy" id="113564"/>
    <lineage>
        <taxon>Bacteria</taxon>
        <taxon>Bacillati</taxon>
        <taxon>Actinomycetota</taxon>
        <taxon>Actinomycetes</taxon>
        <taxon>Micromonosporales</taxon>
        <taxon>Micromonosporaceae</taxon>
        <taxon>Paractinoplanes</taxon>
    </lineage>
</organism>
<feature type="region of interest" description="Disordered" evidence="1">
    <location>
        <begin position="313"/>
        <end position="366"/>
    </location>
</feature>
<dbReference type="RefSeq" id="WP_203817501.1">
    <property type="nucleotide sequence ID" value="NZ_BAAABP010000039.1"/>
</dbReference>
<evidence type="ECO:0000313" key="5">
    <source>
        <dbReference type="Proteomes" id="UP000598174"/>
    </source>
</evidence>
<evidence type="ECO:0000313" key="4">
    <source>
        <dbReference type="EMBL" id="GIE10950.1"/>
    </source>
</evidence>
<feature type="chain" id="PRO_5037411243" evidence="3">
    <location>
        <begin position="30"/>
        <end position="404"/>
    </location>
</feature>
<gene>
    <name evidence="4" type="ORF">Afe05nite_27900</name>
</gene>
<dbReference type="Proteomes" id="UP000598174">
    <property type="component" value="Unassembled WGS sequence"/>
</dbReference>
<evidence type="ECO:0000256" key="2">
    <source>
        <dbReference type="SAM" id="Phobius"/>
    </source>
</evidence>
<sequence length="404" mass="40617">MSLRSLGRLGVAALVIAGALGIAAAPALAADVDLSLSVTGTTIAQSNFGKHLTIDLVNRGTTKPAKASLILDTSEVDASKASVTYDGPGCTSAGKIRTCPLSETSIPGPGATKHFWVQVDLVPNTSQGSAGKITASIKADGDATTANDITTVELKVGSRGPDIKVYADDVTARAENGAITPDPVVPGKITTLPVFVSNEGVKTAQGIKVSIKLPEHAVFVMDKLFDGCFLSADRRTVDCAMSQYNLRPRLVTDSVPTGWSIDLYFDVQVATDAVGPILRGGVVSAGYISPDYGDVDSTDDSDTFVVMVAGPAGTASPSPSASASASPSATSASASPSATSASPSASPSRSASASVTPAASGRGGGGLAITGPTGMVTGGTGLALVMVGTALVVATRRRRADIEH</sequence>
<feature type="transmembrane region" description="Helical" evidence="2">
    <location>
        <begin position="375"/>
        <end position="394"/>
    </location>
</feature>
<accession>A0A919MFU9</accession>
<keyword evidence="3" id="KW-0732">Signal</keyword>
<feature type="signal peptide" evidence="3">
    <location>
        <begin position="1"/>
        <end position="29"/>
    </location>
</feature>
<keyword evidence="2" id="KW-0812">Transmembrane</keyword>
<dbReference type="EMBL" id="BOMM01000022">
    <property type="protein sequence ID" value="GIE10950.1"/>
    <property type="molecule type" value="Genomic_DNA"/>
</dbReference>
<keyword evidence="2" id="KW-0472">Membrane</keyword>
<proteinExistence type="predicted"/>
<evidence type="ECO:0000256" key="3">
    <source>
        <dbReference type="SAM" id="SignalP"/>
    </source>
</evidence>
<comment type="caution">
    <text evidence="4">The sequence shown here is derived from an EMBL/GenBank/DDBJ whole genome shotgun (WGS) entry which is preliminary data.</text>
</comment>
<feature type="compositionally biased region" description="Low complexity" evidence="1">
    <location>
        <begin position="313"/>
        <end position="360"/>
    </location>
</feature>